<evidence type="ECO:0000259" key="8">
    <source>
        <dbReference type="PROSITE" id="PS50850"/>
    </source>
</evidence>
<dbReference type="KEGG" id="pez:HWQ56_12545"/>
<proteinExistence type="predicted"/>
<feature type="transmembrane region" description="Helical" evidence="7">
    <location>
        <begin position="142"/>
        <end position="166"/>
    </location>
</feature>
<dbReference type="InterPro" id="IPR020846">
    <property type="entry name" value="MFS_dom"/>
</dbReference>
<evidence type="ECO:0000256" key="3">
    <source>
        <dbReference type="ARBA" id="ARBA00022475"/>
    </source>
</evidence>
<dbReference type="RefSeq" id="WP_158157808.1">
    <property type="nucleotide sequence ID" value="NZ_CP056030.1"/>
</dbReference>
<dbReference type="AlphaFoldDB" id="A0A7D5HGE8"/>
<feature type="transmembrane region" description="Helical" evidence="7">
    <location>
        <begin position="279"/>
        <end position="299"/>
    </location>
</feature>
<evidence type="ECO:0000256" key="2">
    <source>
        <dbReference type="ARBA" id="ARBA00022448"/>
    </source>
</evidence>
<keyword evidence="4 7" id="KW-0812">Transmembrane</keyword>
<comment type="subcellular location">
    <subcellularLocation>
        <location evidence="1">Cell membrane</location>
        <topology evidence="1">Multi-pass membrane protein</topology>
    </subcellularLocation>
</comment>
<feature type="transmembrane region" description="Helical" evidence="7">
    <location>
        <begin position="221"/>
        <end position="246"/>
    </location>
</feature>
<evidence type="ECO:0000256" key="6">
    <source>
        <dbReference type="ARBA" id="ARBA00023136"/>
    </source>
</evidence>
<dbReference type="PRINTS" id="PR00173">
    <property type="entry name" value="EDTRNSPORT"/>
</dbReference>
<dbReference type="Gene3D" id="1.20.1250.20">
    <property type="entry name" value="MFS general substrate transporter like domains"/>
    <property type="match status" value="1"/>
</dbReference>
<feature type="transmembrane region" description="Helical" evidence="7">
    <location>
        <begin position="343"/>
        <end position="363"/>
    </location>
</feature>
<dbReference type="PROSITE" id="PS00216">
    <property type="entry name" value="SUGAR_TRANSPORT_1"/>
    <property type="match status" value="1"/>
</dbReference>
<dbReference type="InterPro" id="IPR011701">
    <property type="entry name" value="MFS"/>
</dbReference>
<sequence>MTSSPSALTATPSSSLPVLRAAWVVTAVFILSNAATPLYGHWQQQMGFSAATLATVFTCYILGLLGTLLVAGQLADHFGRKALLVPALGLAMSAAVLFQVANNVPVLMLARLLTGIAVGIIVSAGMANVVDQAADTRKRQASLLASVAMVLGAGTGPLLAGLIALFSEHPVAIVFNLELALLALALGVVLAQPAQPRASGALRLRLPSVPRDSVGHVLRGIAFFGPGITSTSFVLSLGPSLFASFVHVSSPLIAGATAFAMFMVGVAVQLLVQRLAVTRIFVLSGLATVLSMATLWLALQDQSVAWLVVSALLAGAGQGTGQLGGLSLIALHVPAARRAEANGVFNMGGYVPAGALPVVAGYLIDVHGISAGVTVLAALIATLALLALASLRLQR</sequence>
<feature type="transmembrane region" description="Helical" evidence="7">
    <location>
        <begin position="172"/>
        <end position="191"/>
    </location>
</feature>
<dbReference type="InterPro" id="IPR005829">
    <property type="entry name" value="Sugar_transporter_CS"/>
</dbReference>
<feature type="domain" description="Major facilitator superfamily (MFS) profile" evidence="8">
    <location>
        <begin position="1"/>
        <end position="395"/>
    </location>
</feature>
<dbReference type="Proteomes" id="UP000509568">
    <property type="component" value="Chromosome"/>
</dbReference>
<accession>A0A7D5HGE8</accession>
<feature type="transmembrane region" description="Helical" evidence="7">
    <location>
        <begin position="305"/>
        <end position="331"/>
    </location>
</feature>
<organism evidence="9 10">
    <name type="scientific">Pseudomonas eucalypticola</name>
    <dbReference type="NCBI Taxonomy" id="2599595"/>
    <lineage>
        <taxon>Bacteria</taxon>
        <taxon>Pseudomonadati</taxon>
        <taxon>Pseudomonadota</taxon>
        <taxon>Gammaproteobacteria</taxon>
        <taxon>Pseudomonadales</taxon>
        <taxon>Pseudomonadaceae</taxon>
        <taxon>Pseudomonas</taxon>
    </lineage>
</organism>
<keyword evidence="6 7" id="KW-0472">Membrane</keyword>
<evidence type="ECO:0000313" key="10">
    <source>
        <dbReference type="Proteomes" id="UP000509568"/>
    </source>
</evidence>
<dbReference type="GO" id="GO:0005886">
    <property type="term" value="C:plasma membrane"/>
    <property type="evidence" value="ECO:0007669"/>
    <property type="project" value="UniProtKB-SubCell"/>
</dbReference>
<keyword evidence="5 7" id="KW-1133">Transmembrane helix</keyword>
<protein>
    <submittedName>
        <fullName evidence="9">MFS transporter</fullName>
    </submittedName>
</protein>
<feature type="transmembrane region" description="Helical" evidence="7">
    <location>
        <begin position="48"/>
        <end position="71"/>
    </location>
</feature>
<dbReference type="PANTHER" id="PTHR23517">
    <property type="entry name" value="RESISTANCE PROTEIN MDTM, PUTATIVE-RELATED-RELATED"/>
    <property type="match status" value="1"/>
</dbReference>
<evidence type="ECO:0000313" key="9">
    <source>
        <dbReference type="EMBL" id="QKZ04566.1"/>
    </source>
</evidence>
<dbReference type="GO" id="GO:0022857">
    <property type="term" value="F:transmembrane transporter activity"/>
    <property type="evidence" value="ECO:0007669"/>
    <property type="project" value="InterPro"/>
</dbReference>
<dbReference type="PROSITE" id="PS50850">
    <property type="entry name" value="MFS"/>
    <property type="match status" value="1"/>
</dbReference>
<feature type="transmembrane region" description="Helical" evidence="7">
    <location>
        <begin position="83"/>
        <end position="101"/>
    </location>
</feature>
<keyword evidence="3" id="KW-1003">Cell membrane</keyword>
<feature type="transmembrane region" description="Helical" evidence="7">
    <location>
        <begin position="107"/>
        <end position="130"/>
    </location>
</feature>
<evidence type="ECO:0000256" key="7">
    <source>
        <dbReference type="SAM" id="Phobius"/>
    </source>
</evidence>
<dbReference type="SUPFAM" id="SSF103473">
    <property type="entry name" value="MFS general substrate transporter"/>
    <property type="match status" value="1"/>
</dbReference>
<dbReference type="InterPro" id="IPR050171">
    <property type="entry name" value="MFS_Transporters"/>
</dbReference>
<dbReference type="InterPro" id="IPR036259">
    <property type="entry name" value="MFS_trans_sf"/>
</dbReference>
<keyword evidence="2" id="KW-0813">Transport</keyword>
<evidence type="ECO:0000256" key="1">
    <source>
        <dbReference type="ARBA" id="ARBA00004651"/>
    </source>
</evidence>
<dbReference type="PANTHER" id="PTHR23517:SF13">
    <property type="entry name" value="MAJOR FACILITATOR SUPERFAMILY MFS_1"/>
    <property type="match status" value="1"/>
</dbReference>
<keyword evidence="10" id="KW-1185">Reference proteome</keyword>
<gene>
    <name evidence="9" type="ORF">HWQ56_12545</name>
</gene>
<feature type="transmembrane region" description="Helical" evidence="7">
    <location>
        <begin position="21"/>
        <end position="42"/>
    </location>
</feature>
<evidence type="ECO:0000256" key="5">
    <source>
        <dbReference type="ARBA" id="ARBA00022989"/>
    </source>
</evidence>
<name>A0A7D5HGE8_9PSED</name>
<feature type="transmembrane region" description="Helical" evidence="7">
    <location>
        <begin position="252"/>
        <end position="272"/>
    </location>
</feature>
<evidence type="ECO:0000256" key="4">
    <source>
        <dbReference type="ARBA" id="ARBA00022692"/>
    </source>
</evidence>
<feature type="transmembrane region" description="Helical" evidence="7">
    <location>
        <begin position="369"/>
        <end position="391"/>
    </location>
</feature>
<dbReference type="Pfam" id="PF07690">
    <property type="entry name" value="MFS_1"/>
    <property type="match status" value="1"/>
</dbReference>
<reference evidence="9 10" key="1">
    <citation type="submission" date="2020-06" db="EMBL/GenBank/DDBJ databases">
        <title>Pseudomonas eucalypticola sp. nov., an endophyte of Eucalyptus dunnii leaves with biocontrol ability of eucalyptus leaf blight.</title>
        <authorList>
            <person name="Liu Y."/>
            <person name="Song Z."/>
            <person name="Zeng H."/>
            <person name="Lu M."/>
            <person name="Wang X."/>
            <person name="Lian X."/>
            <person name="Zhang Q."/>
        </authorList>
    </citation>
    <scope>NUCLEOTIDE SEQUENCE [LARGE SCALE GENOMIC DNA]</scope>
    <source>
        <strain evidence="9 10">NP-1</strain>
    </source>
</reference>
<dbReference type="EMBL" id="CP056030">
    <property type="protein sequence ID" value="QKZ04566.1"/>
    <property type="molecule type" value="Genomic_DNA"/>
</dbReference>